<dbReference type="Gramene" id="RZC49125">
    <property type="protein sequence ID" value="RZC49125"/>
    <property type="gene ID" value="C5167_017551"/>
</dbReference>
<dbReference type="SUPFAM" id="SSF53901">
    <property type="entry name" value="Thiolase-like"/>
    <property type="match status" value="1"/>
</dbReference>
<protein>
    <recommendedName>
        <fullName evidence="1">Beta-ketoacyl synthase-like N-terminal domain-containing protein</fullName>
    </recommendedName>
</protein>
<reference evidence="2 3" key="1">
    <citation type="journal article" date="2018" name="Science">
        <title>The opium poppy genome and morphinan production.</title>
        <authorList>
            <person name="Guo L."/>
            <person name="Winzer T."/>
            <person name="Yang X."/>
            <person name="Li Y."/>
            <person name="Ning Z."/>
            <person name="He Z."/>
            <person name="Teodor R."/>
            <person name="Lu Y."/>
            <person name="Bowser T.A."/>
            <person name="Graham I.A."/>
            <person name="Ye K."/>
        </authorList>
    </citation>
    <scope>NUCLEOTIDE SEQUENCE [LARGE SCALE GENOMIC DNA]</scope>
    <source>
        <strain evidence="3">cv. HN1</strain>
        <tissue evidence="2">Leaves</tissue>
    </source>
</reference>
<dbReference type="Proteomes" id="UP000316621">
    <property type="component" value="Chromosome 2"/>
</dbReference>
<dbReference type="STRING" id="3469.A0A4Y7INU6"/>
<dbReference type="InterPro" id="IPR016039">
    <property type="entry name" value="Thiolase-like"/>
</dbReference>
<organism evidence="2 3">
    <name type="scientific">Papaver somniferum</name>
    <name type="common">Opium poppy</name>
    <dbReference type="NCBI Taxonomy" id="3469"/>
    <lineage>
        <taxon>Eukaryota</taxon>
        <taxon>Viridiplantae</taxon>
        <taxon>Streptophyta</taxon>
        <taxon>Embryophyta</taxon>
        <taxon>Tracheophyta</taxon>
        <taxon>Spermatophyta</taxon>
        <taxon>Magnoliopsida</taxon>
        <taxon>Ranunculales</taxon>
        <taxon>Papaveraceae</taxon>
        <taxon>Papaveroideae</taxon>
        <taxon>Papaver</taxon>
    </lineage>
</organism>
<evidence type="ECO:0000313" key="3">
    <source>
        <dbReference type="Proteomes" id="UP000316621"/>
    </source>
</evidence>
<dbReference type="GO" id="GO:0016746">
    <property type="term" value="F:acyltransferase activity"/>
    <property type="evidence" value="ECO:0007669"/>
    <property type="project" value="InterPro"/>
</dbReference>
<accession>A0A4Y7INU6</accession>
<evidence type="ECO:0000259" key="1">
    <source>
        <dbReference type="Pfam" id="PF00109"/>
    </source>
</evidence>
<dbReference type="InterPro" id="IPR014030">
    <property type="entry name" value="Ketoacyl_synth_N"/>
</dbReference>
<dbReference type="AlphaFoldDB" id="A0A4Y7INU6"/>
<feature type="domain" description="Beta-ketoacyl synthase-like N-terminal" evidence="1">
    <location>
        <begin position="43"/>
        <end position="78"/>
    </location>
</feature>
<proteinExistence type="predicted"/>
<gene>
    <name evidence="2" type="ORF">C5167_017551</name>
</gene>
<evidence type="ECO:0000313" key="2">
    <source>
        <dbReference type="EMBL" id="RZC49125.1"/>
    </source>
</evidence>
<keyword evidence="3" id="KW-1185">Reference proteome</keyword>
<dbReference type="EMBL" id="CM010716">
    <property type="protein sequence ID" value="RZC49125.1"/>
    <property type="molecule type" value="Genomic_DNA"/>
</dbReference>
<dbReference type="Pfam" id="PF00109">
    <property type="entry name" value="ketoacyl-synt"/>
    <property type="match status" value="1"/>
</dbReference>
<sequence length="78" mass="8483">MHTKEEDKYIGAAPDTSQFHFWCILSTSQGGQVSRYLEENPCPHYASITTCATSAHLIGDAERMIQFGDSDAMVAGGT</sequence>
<dbReference type="Gene3D" id="3.40.47.10">
    <property type="match status" value="1"/>
</dbReference>
<name>A0A4Y7INU6_PAPSO</name>